<evidence type="ECO:0000313" key="2">
    <source>
        <dbReference type="EMBL" id="MDC7677389.1"/>
    </source>
</evidence>
<dbReference type="EMBL" id="JAQQKV010000003">
    <property type="protein sequence ID" value="MDC7677389.1"/>
    <property type="molecule type" value="Genomic_DNA"/>
</dbReference>
<evidence type="ECO:0008006" key="4">
    <source>
        <dbReference type="Google" id="ProtNLM"/>
    </source>
</evidence>
<dbReference type="Proteomes" id="UP001218579">
    <property type="component" value="Unassembled WGS sequence"/>
</dbReference>
<feature type="chain" id="PRO_5046980464" description="Secreted protein" evidence="1">
    <location>
        <begin position="24"/>
        <end position="226"/>
    </location>
</feature>
<reference evidence="2 3" key="1">
    <citation type="submission" date="2023-01" db="EMBL/GenBank/DDBJ databases">
        <title>Novel species of the genus Asticcacaulis isolated from rivers.</title>
        <authorList>
            <person name="Lu H."/>
        </authorList>
    </citation>
    <scope>NUCLEOTIDE SEQUENCE [LARGE SCALE GENOMIC DNA]</scope>
    <source>
        <strain evidence="2 3">LKC15W</strain>
    </source>
</reference>
<keyword evidence="1" id="KW-0732">Signal</keyword>
<accession>A0ABT5HMA7</accession>
<name>A0ABT5HMA7_9CAUL</name>
<keyword evidence="3" id="KW-1185">Reference proteome</keyword>
<dbReference type="RefSeq" id="WP_272745709.1">
    <property type="nucleotide sequence ID" value="NZ_JAQQKV010000003.1"/>
</dbReference>
<organism evidence="2 3">
    <name type="scientific">Asticcacaulis machinosus</name>
    <dbReference type="NCBI Taxonomy" id="2984211"/>
    <lineage>
        <taxon>Bacteria</taxon>
        <taxon>Pseudomonadati</taxon>
        <taxon>Pseudomonadota</taxon>
        <taxon>Alphaproteobacteria</taxon>
        <taxon>Caulobacterales</taxon>
        <taxon>Caulobacteraceae</taxon>
        <taxon>Asticcacaulis</taxon>
    </lineage>
</organism>
<gene>
    <name evidence="2" type="ORF">PQU98_14685</name>
</gene>
<sequence>MKQLSNLVACAVALVMLASNAFASSFEITPEDSKAIAKINDELIVPGSRKNIEALEALETDPAKSCPLSKEALQLFRDARTQIAEISDRLVKEGKPTAMIIGLSDQTAYALSKIEAQTWLLCTKNQNLKLNREAFELLVELESYAAEFSEISGKLSKEYSSQNTTEYCLTAKKALLIYDKVIRSMKQNRDLAIKNGQPVSQIDEQLAKGEEWKAGMATTLTNCPAD</sequence>
<evidence type="ECO:0000256" key="1">
    <source>
        <dbReference type="SAM" id="SignalP"/>
    </source>
</evidence>
<comment type="caution">
    <text evidence="2">The sequence shown here is derived from an EMBL/GenBank/DDBJ whole genome shotgun (WGS) entry which is preliminary data.</text>
</comment>
<protein>
    <recommendedName>
        <fullName evidence="4">Secreted protein</fullName>
    </recommendedName>
</protein>
<feature type="signal peptide" evidence="1">
    <location>
        <begin position="1"/>
        <end position="23"/>
    </location>
</feature>
<evidence type="ECO:0000313" key="3">
    <source>
        <dbReference type="Proteomes" id="UP001218579"/>
    </source>
</evidence>
<proteinExistence type="predicted"/>